<dbReference type="GO" id="GO:0000162">
    <property type="term" value="P:L-tryptophan biosynthetic process"/>
    <property type="evidence" value="ECO:0007669"/>
    <property type="project" value="UniProtKB-UniPathway"/>
</dbReference>
<dbReference type="InterPro" id="IPR004561">
    <property type="entry name" value="IsoChor_synthase"/>
</dbReference>
<dbReference type="UniPathway" id="UPA00035">
    <property type="reaction ID" value="UER00040"/>
</dbReference>
<protein>
    <recommendedName>
        <fullName evidence="3">isochorismate synthase</fullName>
        <ecNumber evidence="3">5.4.4.2</ecNumber>
    </recommendedName>
    <alternativeName>
        <fullName evidence="5">Isochorismate mutase</fullName>
    </alternativeName>
</protein>
<comment type="catalytic activity">
    <reaction evidence="1">
        <text>chorismate = isochorismate</text>
        <dbReference type="Rhea" id="RHEA:18985"/>
        <dbReference type="ChEBI" id="CHEBI:29748"/>
        <dbReference type="ChEBI" id="CHEBI:29780"/>
        <dbReference type="EC" id="5.4.4.2"/>
    </reaction>
</comment>
<dbReference type="PANTHER" id="PTHR42839">
    <property type="entry name" value="ISOCHORISMATE SYNTHASE ENTC"/>
    <property type="match status" value="1"/>
</dbReference>
<dbReference type="PANTHER" id="PTHR42839:SF2">
    <property type="entry name" value="ISOCHORISMATE SYNTHASE ENTC"/>
    <property type="match status" value="1"/>
</dbReference>
<evidence type="ECO:0000256" key="5">
    <source>
        <dbReference type="ARBA" id="ARBA00041564"/>
    </source>
</evidence>
<comment type="caution">
    <text evidence="8">The sequence shown here is derived from an EMBL/GenBank/DDBJ whole genome shotgun (WGS) entry which is preliminary data.</text>
</comment>
<proteinExistence type="inferred from homology"/>
<dbReference type="Proteomes" id="UP000196084">
    <property type="component" value="Unassembled WGS sequence"/>
</dbReference>
<feature type="domain" description="Chorismate-utilising enzyme C-terminal" evidence="7">
    <location>
        <begin position="221"/>
        <end position="474"/>
    </location>
</feature>
<accession>A0A202EDF5</accession>
<dbReference type="AlphaFoldDB" id="A0A202EDF5"/>
<dbReference type="SUPFAM" id="SSF56322">
    <property type="entry name" value="ADC synthase"/>
    <property type="match status" value="1"/>
</dbReference>
<evidence type="ECO:0000313" key="9">
    <source>
        <dbReference type="Proteomes" id="UP000196084"/>
    </source>
</evidence>
<evidence type="ECO:0000256" key="3">
    <source>
        <dbReference type="ARBA" id="ARBA00012824"/>
    </source>
</evidence>
<dbReference type="EMBL" id="MWPH01000001">
    <property type="protein sequence ID" value="OVE86303.1"/>
    <property type="molecule type" value="Genomic_DNA"/>
</dbReference>
<dbReference type="InterPro" id="IPR005801">
    <property type="entry name" value="ADC_synthase"/>
</dbReference>
<feature type="region of interest" description="Disordered" evidence="6">
    <location>
        <begin position="1"/>
        <end position="23"/>
    </location>
</feature>
<dbReference type="Gene3D" id="3.60.120.10">
    <property type="entry name" value="Anthranilate synthase"/>
    <property type="match status" value="1"/>
</dbReference>
<dbReference type="GO" id="GO:0008909">
    <property type="term" value="F:isochorismate synthase activity"/>
    <property type="evidence" value="ECO:0007669"/>
    <property type="project" value="UniProtKB-EC"/>
</dbReference>
<gene>
    <name evidence="8" type="ORF">B2G88_05855</name>
</gene>
<evidence type="ECO:0000256" key="6">
    <source>
        <dbReference type="SAM" id="MobiDB-lite"/>
    </source>
</evidence>
<evidence type="ECO:0000313" key="8">
    <source>
        <dbReference type="EMBL" id="OVE86303.1"/>
    </source>
</evidence>
<evidence type="ECO:0000259" key="7">
    <source>
        <dbReference type="Pfam" id="PF00425"/>
    </source>
</evidence>
<comment type="similarity">
    <text evidence="2">Belongs to the isochorismate synthase family.</text>
</comment>
<evidence type="ECO:0000256" key="4">
    <source>
        <dbReference type="ARBA" id="ARBA00023235"/>
    </source>
</evidence>
<evidence type="ECO:0000256" key="2">
    <source>
        <dbReference type="ARBA" id="ARBA00005297"/>
    </source>
</evidence>
<dbReference type="OrthoDB" id="195185at2157"/>
<dbReference type="RefSeq" id="WP_087714223.1">
    <property type="nucleotide sequence ID" value="NZ_MWPH01000001.1"/>
</dbReference>
<name>A0A202EDF5_9EURY</name>
<reference evidence="8 9" key="1">
    <citation type="submission" date="2017-02" db="EMBL/GenBank/DDBJ databases">
        <title>Natronthermophilus aegyptiacus gen. nov.,sp. nov., an aerobic, extremely halophilic alkalithermophilic archaeon isolated from the athalassohaline Wadi An Natrun, Egypt.</title>
        <authorList>
            <person name="Zhao B."/>
        </authorList>
    </citation>
    <scope>NUCLEOTIDE SEQUENCE [LARGE SCALE GENOMIC DNA]</scope>
    <source>
        <strain evidence="8 9">CGMCC 1.3597</strain>
    </source>
</reference>
<dbReference type="NCBIfam" id="TIGR00543">
    <property type="entry name" value="isochor_syn"/>
    <property type="match status" value="1"/>
</dbReference>
<evidence type="ECO:0000256" key="1">
    <source>
        <dbReference type="ARBA" id="ARBA00000799"/>
    </source>
</evidence>
<dbReference type="Pfam" id="PF00425">
    <property type="entry name" value="Chorismate_bind"/>
    <property type="match status" value="1"/>
</dbReference>
<keyword evidence="4" id="KW-0413">Isomerase</keyword>
<sequence>MDGTSEGRLAGTPHEPASETLEEPLVSASRELADVSFGAITDAEFDGDEASELRLQWATPDGLEIVGRGVAARLTATGPTRFDDIHQQASNLFADLEHDGPAIARPRAFGGFAFHDSHDTVAEYDETATSDTADTADTDARNSHWQGFDAASFVVPRVFVTRSDTDDLTGNAKIWLTAVGTDASETSDRLERWDERLADLPAMQPSGTSPGVAATERTTTREQWAGQVDAALERIATDRLRKVVLAQALSVDLEDEIDVASTLERLRRRYPNCYRFLISGHDGSTFFGAPPERLVSKRGDRVETEALAGSAPRGEAPEEDEAYADEMLASDKLDREHDLVVEAIRDQLEGLASELYIGDRGIRKLATIQHLQTPIEATLAADRHVLELVEGLHPTPAVGGMPPEAAWETIRDTEPFDRGWYASPIGWFDANGDGEFAVGLRSGVATADRVTLFAGNGIVADSDPDEEWEEVQLKFRPILDELR</sequence>
<dbReference type="InterPro" id="IPR015890">
    <property type="entry name" value="Chorismate_C"/>
</dbReference>
<organism evidence="8 9">
    <name type="scientific">Natronolimnobius baerhuensis</name>
    <dbReference type="NCBI Taxonomy" id="253108"/>
    <lineage>
        <taxon>Archaea</taxon>
        <taxon>Methanobacteriati</taxon>
        <taxon>Methanobacteriota</taxon>
        <taxon>Stenosarchaea group</taxon>
        <taxon>Halobacteria</taxon>
        <taxon>Halobacteriales</taxon>
        <taxon>Natrialbaceae</taxon>
        <taxon>Natronolimnobius</taxon>
    </lineage>
</organism>
<dbReference type="EC" id="5.4.4.2" evidence="3"/>
<keyword evidence="9" id="KW-1185">Reference proteome</keyword>